<sequence length="172" mass="18136">MQLLGTTQLSAAELRDRLSGVRLLALDVDGILTDGGLYYTDAGEELKKFNVKDGQGLQLVKQAGVEVALISASASTATLHRAKKLGIEHVYIGISPKLPILEQLCHKLSISLKQVAYAGDDVKDLPVMQAVGCPLTVADAMPANQAAAIYITQRGGGQAAVREICDLLLAAL</sequence>
<evidence type="ECO:0000256" key="5">
    <source>
        <dbReference type="ARBA" id="ARBA00022801"/>
    </source>
</evidence>
<dbReference type="SFLD" id="SFLDG01138">
    <property type="entry name" value="C1.6.2:_Deoxy-d-mannose-octulo"/>
    <property type="match status" value="1"/>
</dbReference>
<gene>
    <name evidence="7" type="ORF">ACFVKH_12395</name>
</gene>
<dbReference type="Pfam" id="PF08282">
    <property type="entry name" value="Hydrolase_3"/>
    <property type="match status" value="1"/>
</dbReference>
<dbReference type="RefSeq" id="WP_377965466.1">
    <property type="nucleotide sequence ID" value="NZ_JBHZOL010000077.1"/>
</dbReference>
<dbReference type="PANTHER" id="PTHR21485">
    <property type="entry name" value="HAD SUPERFAMILY MEMBERS CMAS AND KDSC"/>
    <property type="match status" value="1"/>
</dbReference>
<dbReference type="InterPro" id="IPR023214">
    <property type="entry name" value="HAD_sf"/>
</dbReference>
<keyword evidence="4" id="KW-0479">Metal-binding</keyword>
<dbReference type="SFLD" id="SFLDS00003">
    <property type="entry name" value="Haloacid_Dehalogenase"/>
    <property type="match status" value="1"/>
</dbReference>
<evidence type="ECO:0000256" key="1">
    <source>
        <dbReference type="ARBA" id="ARBA00001946"/>
    </source>
</evidence>
<comment type="caution">
    <text evidence="7">The sequence shown here is derived from an EMBL/GenBank/DDBJ whole genome shotgun (WGS) entry which is preliminary data.</text>
</comment>
<comment type="subunit">
    <text evidence="3">Homotetramer.</text>
</comment>
<dbReference type="Proteomes" id="UP001600165">
    <property type="component" value="Unassembled WGS sequence"/>
</dbReference>
<name>A0ABW6IFY5_9CYAN</name>
<dbReference type="InterPro" id="IPR036412">
    <property type="entry name" value="HAD-like_sf"/>
</dbReference>
<evidence type="ECO:0000313" key="8">
    <source>
        <dbReference type="Proteomes" id="UP001600165"/>
    </source>
</evidence>
<reference evidence="7 8" key="1">
    <citation type="submission" date="2024-10" db="EMBL/GenBank/DDBJ databases">
        <authorList>
            <person name="Ratan Roy A."/>
            <person name="Morales Sandoval P.H."/>
            <person name="De Los Santos Villalobos S."/>
            <person name="Chakraborty S."/>
            <person name="Mukherjee J."/>
        </authorList>
    </citation>
    <scope>NUCLEOTIDE SEQUENCE [LARGE SCALE GENOMIC DNA]</scope>
    <source>
        <strain evidence="7 8">S1</strain>
    </source>
</reference>
<protein>
    <submittedName>
        <fullName evidence="7">KdsC family phosphatase</fullName>
    </submittedName>
</protein>
<comment type="similarity">
    <text evidence="2">Belongs to the KdsC family.</text>
</comment>
<dbReference type="InterPro" id="IPR006549">
    <property type="entry name" value="HAD-SF_hydro_IIIA"/>
</dbReference>
<organism evidence="7 8">
    <name type="scientific">Almyronema epifaneia S1</name>
    <dbReference type="NCBI Taxonomy" id="2991925"/>
    <lineage>
        <taxon>Bacteria</taxon>
        <taxon>Bacillati</taxon>
        <taxon>Cyanobacteriota</taxon>
        <taxon>Cyanophyceae</taxon>
        <taxon>Nodosilineales</taxon>
        <taxon>Nodosilineaceae</taxon>
        <taxon>Almyronema</taxon>
        <taxon>Almyronema epifaneia</taxon>
    </lineage>
</organism>
<dbReference type="SUPFAM" id="SSF56784">
    <property type="entry name" value="HAD-like"/>
    <property type="match status" value="1"/>
</dbReference>
<dbReference type="InterPro" id="IPR010023">
    <property type="entry name" value="KdsC_fam"/>
</dbReference>
<keyword evidence="6" id="KW-0460">Magnesium</keyword>
<dbReference type="NCBIfam" id="TIGR01662">
    <property type="entry name" value="HAD-SF-IIIA"/>
    <property type="match status" value="1"/>
</dbReference>
<evidence type="ECO:0000256" key="4">
    <source>
        <dbReference type="ARBA" id="ARBA00022723"/>
    </source>
</evidence>
<evidence type="ECO:0000313" key="7">
    <source>
        <dbReference type="EMBL" id="MFE4107086.1"/>
    </source>
</evidence>
<dbReference type="EMBL" id="JBHZOL010000077">
    <property type="protein sequence ID" value="MFE4107086.1"/>
    <property type="molecule type" value="Genomic_DNA"/>
</dbReference>
<accession>A0ABW6IFY5</accession>
<evidence type="ECO:0000256" key="6">
    <source>
        <dbReference type="ARBA" id="ARBA00022842"/>
    </source>
</evidence>
<keyword evidence="8" id="KW-1185">Reference proteome</keyword>
<dbReference type="Gene3D" id="3.40.50.1000">
    <property type="entry name" value="HAD superfamily/HAD-like"/>
    <property type="match status" value="1"/>
</dbReference>
<dbReference type="SFLD" id="SFLDG01136">
    <property type="entry name" value="C1.6:_Phosphoserine_Phosphatas"/>
    <property type="match status" value="1"/>
</dbReference>
<keyword evidence="5" id="KW-0378">Hydrolase</keyword>
<proteinExistence type="inferred from homology"/>
<dbReference type="PIRSF" id="PIRSF006118">
    <property type="entry name" value="KDO8-P_Ptase"/>
    <property type="match status" value="1"/>
</dbReference>
<comment type="cofactor">
    <cofactor evidence="1">
        <name>Mg(2+)</name>
        <dbReference type="ChEBI" id="CHEBI:18420"/>
    </cofactor>
</comment>
<dbReference type="InterPro" id="IPR050793">
    <property type="entry name" value="CMP-NeuNAc_synthase"/>
</dbReference>
<evidence type="ECO:0000256" key="2">
    <source>
        <dbReference type="ARBA" id="ARBA00005893"/>
    </source>
</evidence>
<dbReference type="CDD" id="cd01630">
    <property type="entry name" value="HAD_KDO-like"/>
    <property type="match status" value="1"/>
</dbReference>
<dbReference type="NCBIfam" id="TIGR01670">
    <property type="entry name" value="KdsC-phosphatas"/>
    <property type="match status" value="1"/>
</dbReference>
<evidence type="ECO:0000256" key="3">
    <source>
        <dbReference type="ARBA" id="ARBA00011881"/>
    </source>
</evidence>
<dbReference type="PANTHER" id="PTHR21485:SF3">
    <property type="entry name" value="N-ACYLNEURAMINATE CYTIDYLYLTRANSFERASE"/>
    <property type="match status" value="1"/>
</dbReference>